<organism evidence="1 2">
    <name type="scientific">Nocardioides iriomotensis</name>
    <dbReference type="NCBI Taxonomy" id="715784"/>
    <lineage>
        <taxon>Bacteria</taxon>
        <taxon>Bacillati</taxon>
        <taxon>Actinomycetota</taxon>
        <taxon>Actinomycetes</taxon>
        <taxon>Propionibacteriales</taxon>
        <taxon>Nocardioidaceae</taxon>
        <taxon>Nocardioides</taxon>
    </lineage>
</organism>
<dbReference type="RefSeq" id="WP_129988758.1">
    <property type="nucleotide sequence ID" value="NZ_SDPU01000032.1"/>
</dbReference>
<dbReference type="EMBL" id="SDPU01000032">
    <property type="protein sequence ID" value="RYU10322.1"/>
    <property type="molecule type" value="Genomic_DNA"/>
</dbReference>
<evidence type="ECO:0000313" key="1">
    <source>
        <dbReference type="EMBL" id="RYU10322.1"/>
    </source>
</evidence>
<evidence type="ECO:0000313" key="2">
    <source>
        <dbReference type="Proteomes" id="UP000291189"/>
    </source>
</evidence>
<proteinExistence type="predicted"/>
<reference evidence="1 2" key="1">
    <citation type="submission" date="2019-01" db="EMBL/GenBank/DDBJ databases">
        <title>Nocardioides guangzhouensis sp. nov., an actinobacterium isolated from soil.</title>
        <authorList>
            <person name="Fu Y."/>
            <person name="Cai Y."/>
            <person name="Lin Z."/>
            <person name="Chen P."/>
        </authorList>
    </citation>
    <scope>NUCLEOTIDE SEQUENCE [LARGE SCALE GENOMIC DNA]</scope>
    <source>
        <strain evidence="1 2">NBRC 105384</strain>
    </source>
</reference>
<name>A0A4Q5IW77_9ACTN</name>
<gene>
    <name evidence="1" type="ORF">ETU37_18270</name>
</gene>
<dbReference type="OrthoDB" id="3790875at2"/>
<protein>
    <submittedName>
        <fullName evidence="1">Uncharacterized protein</fullName>
    </submittedName>
</protein>
<comment type="caution">
    <text evidence="1">The sequence shown here is derived from an EMBL/GenBank/DDBJ whole genome shotgun (WGS) entry which is preliminary data.</text>
</comment>
<accession>A0A4Q5IW77</accession>
<dbReference type="Proteomes" id="UP000291189">
    <property type="component" value="Unassembled WGS sequence"/>
</dbReference>
<sequence length="392" mass="41314">MSDPARSWVAHLRSGGSTPWAEWLRSPGPAGGYDGPVPGAAQLELVRRLAGARPAGVADAAFTTLADRALRRSGVGRGQPDLPLLVPGRTTAPGVGAPPTDPADVPVDELLRIAVGLLADVVVEAGPLPARTLPQRRLLPRRRFHLAGAPVSVDALRTSLAAAGEVEGGWSPEVLLVVRPLDVHLAEVWSTRVQHGAPVRWGTFAGRWARRDVLPPSADFPRIAAHWAGKVGPSRVHVLVDPTLADAARLVGLRRAPAAARDGFDVHALPPAGTELLRRLNRVLNVRVRDDEREGLVRRARALLPARAAAPLALPEPYRAWAERRAEEVAATLRAGGYPVHGDLAGIAPRHLGAAAPRRSEVLSAALETCLVLAAADGAGGRPSRGAEGTER</sequence>
<dbReference type="AlphaFoldDB" id="A0A4Q5IW77"/>
<keyword evidence="2" id="KW-1185">Reference proteome</keyword>